<keyword evidence="4" id="KW-1185">Reference proteome</keyword>
<sequence length="165" mass="18605">MKMKEKHMRNQLGPGPNRQASLMQRVADKIWRRTASTDLSTANLRRSAPPPFCYARSKMKMTGAIFCAKANVAGTHKLTRSQPPSTKSTDTRQKVTDEETQRRRPTVRRLCFPPTDRSQACKPPWTGKRTAPHSRPDSSTYVGPRPDQSSQVRTWRGDTSLLPAS</sequence>
<feature type="compositionally biased region" description="Basic and acidic residues" evidence="1">
    <location>
        <begin position="89"/>
        <end position="102"/>
    </location>
</feature>
<reference evidence="2 3" key="1">
    <citation type="journal article" date="2010" name="Nature">
        <title>Genome sequencing and analysis of the model grass Brachypodium distachyon.</title>
        <authorList>
            <consortium name="International Brachypodium Initiative"/>
        </authorList>
    </citation>
    <scope>NUCLEOTIDE SEQUENCE [LARGE SCALE GENOMIC DNA]</scope>
    <source>
        <strain evidence="2 3">Bd21</strain>
    </source>
</reference>
<name>A0A2K2D4C1_BRADI</name>
<feature type="region of interest" description="Disordered" evidence="1">
    <location>
        <begin position="73"/>
        <end position="165"/>
    </location>
</feature>
<dbReference type="AlphaFoldDB" id="A0A2K2D4C1"/>
<dbReference type="Gramene" id="PNT69134">
    <property type="protein sequence ID" value="PNT69134"/>
    <property type="gene ID" value="BRADI_3g50043v3"/>
</dbReference>
<dbReference type="Proteomes" id="UP000008810">
    <property type="component" value="Chromosome 3"/>
</dbReference>
<evidence type="ECO:0000256" key="1">
    <source>
        <dbReference type="SAM" id="MobiDB-lite"/>
    </source>
</evidence>
<reference evidence="3" key="3">
    <citation type="submission" date="2018-08" db="UniProtKB">
        <authorList>
            <consortium name="EnsemblPlants"/>
        </authorList>
    </citation>
    <scope>IDENTIFICATION</scope>
    <source>
        <strain evidence="3">cv. Bd21</strain>
    </source>
</reference>
<evidence type="ECO:0000313" key="4">
    <source>
        <dbReference type="Proteomes" id="UP000008810"/>
    </source>
</evidence>
<protein>
    <submittedName>
        <fullName evidence="2 3">Uncharacterized protein</fullName>
    </submittedName>
</protein>
<dbReference type="InParanoid" id="A0A2K2D4C1"/>
<dbReference type="EnsemblPlants" id="PNT69134">
    <property type="protein sequence ID" value="PNT69134"/>
    <property type="gene ID" value="BRADI_3g50043v3"/>
</dbReference>
<evidence type="ECO:0000313" key="2">
    <source>
        <dbReference type="EMBL" id="PNT69134.1"/>
    </source>
</evidence>
<organism evidence="2">
    <name type="scientific">Brachypodium distachyon</name>
    <name type="common">Purple false brome</name>
    <name type="synonym">Trachynia distachya</name>
    <dbReference type="NCBI Taxonomy" id="15368"/>
    <lineage>
        <taxon>Eukaryota</taxon>
        <taxon>Viridiplantae</taxon>
        <taxon>Streptophyta</taxon>
        <taxon>Embryophyta</taxon>
        <taxon>Tracheophyta</taxon>
        <taxon>Spermatophyta</taxon>
        <taxon>Magnoliopsida</taxon>
        <taxon>Liliopsida</taxon>
        <taxon>Poales</taxon>
        <taxon>Poaceae</taxon>
        <taxon>BOP clade</taxon>
        <taxon>Pooideae</taxon>
        <taxon>Stipodae</taxon>
        <taxon>Brachypodieae</taxon>
        <taxon>Brachypodium</taxon>
    </lineage>
</organism>
<reference evidence="2" key="2">
    <citation type="submission" date="2017-06" db="EMBL/GenBank/DDBJ databases">
        <title>WGS assembly of Brachypodium distachyon.</title>
        <authorList>
            <consortium name="The International Brachypodium Initiative"/>
            <person name="Lucas S."/>
            <person name="Harmon-Smith M."/>
            <person name="Lail K."/>
            <person name="Tice H."/>
            <person name="Grimwood J."/>
            <person name="Bruce D."/>
            <person name="Barry K."/>
            <person name="Shu S."/>
            <person name="Lindquist E."/>
            <person name="Wang M."/>
            <person name="Pitluck S."/>
            <person name="Vogel J.P."/>
            <person name="Garvin D.F."/>
            <person name="Mockler T.C."/>
            <person name="Schmutz J."/>
            <person name="Rokhsar D."/>
            <person name="Bevan M.W."/>
        </authorList>
    </citation>
    <scope>NUCLEOTIDE SEQUENCE</scope>
    <source>
        <strain evidence="2">Bd21</strain>
    </source>
</reference>
<dbReference type="EMBL" id="CM000882">
    <property type="protein sequence ID" value="PNT69134.1"/>
    <property type="molecule type" value="Genomic_DNA"/>
</dbReference>
<proteinExistence type="predicted"/>
<feature type="compositionally biased region" description="Polar residues" evidence="1">
    <location>
        <begin position="137"/>
        <end position="153"/>
    </location>
</feature>
<evidence type="ECO:0000313" key="3">
    <source>
        <dbReference type="EnsemblPlants" id="PNT69134"/>
    </source>
</evidence>
<gene>
    <name evidence="2" type="ORF">BRADI_3g50043v3</name>
</gene>
<accession>A0A2K2D4C1</accession>